<dbReference type="InterPro" id="IPR036612">
    <property type="entry name" value="KH_dom_type_1_sf"/>
</dbReference>
<dbReference type="InterPro" id="IPR031121">
    <property type="entry name" value="RIK/BLOM7"/>
</dbReference>
<proteinExistence type="predicted"/>
<dbReference type="Gene3D" id="3.30.1370.10">
    <property type="entry name" value="K Homology domain, type 1"/>
    <property type="match status" value="2"/>
</dbReference>
<feature type="compositionally biased region" description="Basic residues" evidence="3">
    <location>
        <begin position="40"/>
        <end position="63"/>
    </location>
</feature>
<reference evidence="5" key="1">
    <citation type="submission" date="2014-02" db="EMBL/GenBank/DDBJ databases">
        <authorList>
            <person name="Genoscope - CEA"/>
        </authorList>
    </citation>
    <scope>NUCLEOTIDE SEQUENCE</scope>
    <source>
        <strain evidence="5">LS3</strain>
    </source>
</reference>
<name>A0A060T7J7_BLAAD</name>
<evidence type="ECO:0000259" key="4">
    <source>
        <dbReference type="SMART" id="SM00322"/>
    </source>
</evidence>
<accession>A0A060T7J7</accession>
<dbReference type="SUPFAM" id="SSF54791">
    <property type="entry name" value="Eukaryotic type KH-domain (KH-domain type I)"/>
    <property type="match status" value="2"/>
</dbReference>
<organism evidence="5">
    <name type="scientific">Blastobotrys adeninivorans</name>
    <name type="common">Yeast</name>
    <name type="synonym">Arxula adeninivorans</name>
    <dbReference type="NCBI Taxonomy" id="409370"/>
    <lineage>
        <taxon>Eukaryota</taxon>
        <taxon>Fungi</taxon>
        <taxon>Dikarya</taxon>
        <taxon>Ascomycota</taxon>
        <taxon>Saccharomycotina</taxon>
        <taxon>Dipodascomycetes</taxon>
        <taxon>Dipodascales</taxon>
        <taxon>Trichomonascaceae</taxon>
        <taxon>Blastobotrys</taxon>
    </lineage>
</organism>
<keyword evidence="2" id="KW-0694">RNA-binding</keyword>
<dbReference type="GO" id="GO:0003724">
    <property type="term" value="F:RNA helicase activity"/>
    <property type="evidence" value="ECO:0007669"/>
    <property type="project" value="UniProtKB-EC"/>
</dbReference>
<protein>
    <submittedName>
        <fullName evidence="5">ARAD1C22374p</fullName>
    </submittedName>
</protein>
<evidence type="ECO:0000256" key="2">
    <source>
        <dbReference type="PROSITE-ProRule" id="PRU00117"/>
    </source>
</evidence>
<dbReference type="CDD" id="cd22386">
    <property type="entry name" value="KH-I_KHDC4_rpt2"/>
    <property type="match status" value="1"/>
</dbReference>
<dbReference type="GO" id="GO:0005634">
    <property type="term" value="C:nucleus"/>
    <property type="evidence" value="ECO:0007669"/>
    <property type="project" value="InterPro"/>
</dbReference>
<feature type="region of interest" description="Disordered" evidence="3">
    <location>
        <begin position="205"/>
        <end position="241"/>
    </location>
</feature>
<evidence type="ECO:0000313" key="5">
    <source>
        <dbReference type="EMBL" id="CDP34872.1"/>
    </source>
</evidence>
<sequence length="558" mass="61034">MSRKTRWDQAPEDLNRDDSSFKYSAQSVDDYKATVDHRNGSGKRSRSRSNSRSRSRSRSKRHGDRYDRYSDRHRRRDHERHRHRHSSRRHRSDRSRDRGRDRSMDRRDQGTTDRRDRSRSRRDEKGMENSIDASADANQGRAPESETIPGSKVNTVNKVEKVESTSPASAPAPAPAPATAPTPVPKGPSPEALAALSAAAAKINAQLKEKASASPPAAPAPEIRRKRKQKGEDDNPFPFSHSIEINDLRNKYLVTKTETQTKIKEDTGTVVTTKGRYFPDKSMSSDRDPPLHLLLQAPSEEALQKAVDQVNELLATDLGSLVDERRFRKPFAENGENGGGRSIDYPEKIVERVELYAPNLTPLQVRGLVLGPGAENVKHIEAETGCSVRLKGRGSSFVDRATGEEEDVPMYLGITGRDPLAVEKAKELSIDLVESIKEQLQGRGNHGYQGRQSMSMSPPATGMNAVPPHPPASHVQVPPPPPPQPSSHSLSPPALASHLPPPPPPPPPPPGHSGPRPPPPPPGSHPPPPPGSRPPPPPASRPPPPPASRPPPPPPGHH</sequence>
<comment type="catalytic activity">
    <reaction evidence="1">
        <text>ATP + H2O = ADP + phosphate + H(+)</text>
        <dbReference type="Rhea" id="RHEA:13065"/>
        <dbReference type="ChEBI" id="CHEBI:15377"/>
        <dbReference type="ChEBI" id="CHEBI:15378"/>
        <dbReference type="ChEBI" id="CHEBI:30616"/>
        <dbReference type="ChEBI" id="CHEBI:43474"/>
        <dbReference type="ChEBI" id="CHEBI:456216"/>
        <dbReference type="EC" id="3.6.4.13"/>
    </reaction>
</comment>
<dbReference type="PANTHER" id="PTHR15744">
    <property type="entry name" value="BLOM7"/>
    <property type="match status" value="1"/>
</dbReference>
<dbReference type="InterPro" id="IPR056149">
    <property type="entry name" value="PRP5/DDX46/KHDC4_KH"/>
</dbReference>
<feature type="compositionally biased region" description="Pro residues" evidence="3">
    <location>
        <begin position="170"/>
        <end position="188"/>
    </location>
</feature>
<dbReference type="InterPro" id="IPR047889">
    <property type="entry name" value="KHDC4_KH-I_second"/>
</dbReference>
<feature type="region of interest" description="Disordered" evidence="3">
    <location>
        <begin position="441"/>
        <end position="558"/>
    </location>
</feature>
<dbReference type="EMBL" id="HG937693">
    <property type="protein sequence ID" value="CDP34872.1"/>
    <property type="molecule type" value="Genomic_DNA"/>
</dbReference>
<feature type="compositionally biased region" description="Pro residues" evidence="3">
    <location>
        <begin position="499"/>
        <end position="558"/>
    </location>
</feature>
<dbReference type="Pfam" id="PF22675">
    <property type="entry name" value="KH-I_KHDC4-BBP"/>
    <property type="match status" value="1"/>
</dbReference>
<feature type="region of interest" description="Disordered" evidence="3">
    <location>
        <begin position="1"/>
        <end position="193"/>
    </location>
</feature>
<dbReference type="Pfam" id="PF23469">
    <property type="entry name" value="KH_12"/>
    <property type="match status" value="1"/>
</dbReference>
<dbReference type="SMART" id="SM00322">
    <property type="entry name" value="KH"/>
    <property type="match status" value="1"/>
</dbReference>
<dbReference type="PROSITE" id="PS50084">
    <property type="entry name" value="KH_TYPE_1"/>
    <property type="match status" value="1"/>
</dbReference>
<dbReference type="PANTHER" id="PTHR15744:SF0">
    <property type="entry name" value="KH HOMOLOGY DOMAIN-CONTAINING PROTEIN 4"/>
    <property type="match status" value="1"/>
</dbReference>
<feature type="domain" description="K Homology" evidence="4">
    <location>
        <begin position="347"/>
        <end position="434"/>
    </location>
</feature>
<feature type="compositionally biased region" description="Basic and acidic residues" evidence="3">
    <location>
        <begin position="94"/>
        <end position="127"/>
    </location>
</feature>
<dbReference type="GO" id="GO:0003723">
    <property type="term" value="F:RNA binding"/>
    <property type="evidence" value="ECO:0007669"/>
    <property type="project" value="UniProtKB-UniRule"/>
</dbReference>
<feature type="compositionally biased region" description="Low complexity" evidence="3">
    <location>
        <begin position="486"/>
        <end position="498"/>
    </location>
</feature>
<gene>
    <name evidence="5" type="ORF">GNLVRS02_ARAD1C22374g</name>
</gene>
<feature type="compositionally biased region" description="Basic and acidic residues" evidence="3">
    <location>
        <begin position="29"/>
        <end position="39"/>
    </location>
</feature>
<dbReference type="InterPro" id="IPR055256">
    <property type="entry name" value="KH_1_KHDC4/BBP-like"/>
</dbReference>
<reference evidence="5" key="2">
    <citation type="submission" date="2014-06" db="EMBL/GenBank/DDBJ databases">
        <title>The complete genome of Blastobotrys (Arxula) adeninivorans LS3 - a yeast of biotechnological interest.</title>
        <authorList>
            <person name="Kunze G."/>
            <person name="Gaillardin C."/>
            <person name="Czernicka M."/>
            <person name="Durrens P."/>
            <person name="Martin T."/>
            <person name="Boer E."/>
            <person name="Gabaldon T."/>
            <person name="Cruz J."/>
            <person name="Talla E."/>
            <person name="Marck C."/>
            <person name="Goffeau A."/>
            <person name="Barbe V."/>
            <person name="Baret P."/>
            <person name="Baronian K."/>
            <person name="Beier S."/>
            <person name="Bleykasten C."/>
            <person name="Bode R."/>
            <person name="Casaregola S."/>
            <person name="Despons L."/>
            <person name="Fairhead C."/>
            <person name="Giersberg M."/>
            <person name="Gierski P."/>
            <person name="Hahnel U."/>
            <person name="Hartmann A."/>
            <person name="Jankowska D."/>
            <person name="Jubin C."/>
            <person name="Jung P."/>
            <person name="Lafontaine I."/>
            <person name="Leh-Louis V."/>
            <person name="Lemaire M."/>
            <person name="Marcet-Houben M."/>
            <person name="Mascher M."/>
            <person name="Morel G."/>
            <person name="Richard G.-F."/>
            <person name="Riechen J."/>
            <person name="Sacerdot C."/>
            <person name="Sarkar A."/>
            <person name="Savel G."/>
            <person name="Schacherer J."/>
            <person name="Sherman D."/>
            <person name="Straub M.-L."/>
            <person name="Stein N."/>
            <person name="Thierry A."/>
            <person name="Trautwein-Schult A."/>
            <person name="Westhof E."/>
            <person name="Worch S."/>
            <person name="Dujon B."/>
            <person name="Souciet J.-L."/>
            <person name="Wincker P."/>
            <person name="Scholz U."/>
            <person name="Neuveglise N."/>
        </authorList>
    </citation>
    <scope>NUCLEOTIDE SEQUENCE</scope>
    <source>
        <strain evidence="5">LS3</strain>
    </source>
</reference>
<evidence type="ECO:0000256" key="3">
    <source>
        <dbReference type="SAM" id="MobiDB-lite"/>
    </source>
</evidence>
<feature type="compositionally biased region" description="Basic residues" evidence="3">
    <location>
        <begin position="71"/>
        <end position="93"/>
    </location>
</feature>
<feature type="compositionally biased region" description="Pro residues" evidence="3">
    <location>
        <begin position="467"/>
        <end position="485"/>
    </location>
</feature>
<dbReference type="AlphaFoldDB" id="A0A060T7J7"/>
<evidence type="ECO:0000256" key="1">
    <source>
        <dbReference type="ARBA" id="ARBA00047984"/>
    </source>
</evidence>
<dbReference type="InterPro" id="IPR004087">
    <property type="entry name" value="KH_dom"/>
</dbReference>
<feature type="compositionally biased region" description="Basic and acidic residues" evidence="3">
    <location>
        <begin position="1"/>
        <end position="20"/>
    </location>
</feature>